<dbReference type="AlphaFoldDB" id="A0A0A6XDB7"/>
<organism evidence="1 2">
    <name type="scientific">Actinoplanes utahensis</name>
    <dbReference type="NCBI Taxonomy" id="1869"/>
    <lineage>
        <taxon>Bacteria</taxon>
        <taxon>Bacillati</taxon>
        <taxon>Actinomycetota</taxon>
        <taxon>Actinomycetes</taxon>
        <taxon>Micromonosporales</taxon>
        <taxon>Micromonosporaceae</taxon>
        <taxon>Actinoplanes</taxon>
    </lineage>
</organism>
<dbReference type="EMBL" id="JRTT01000006">
    <property type="protein sequence ID" value="KHD78092.1"/>
    <property type="molecule type" value="Genomic_DNA"/>
</dbReference>
<reference evidence="1 2" key="1">
    <citation type="submission" date="2014-10" db="EMBL/GenBank/DDBJ databases">
        <title>Draft genome sequence of Actinoplanes utahensis NRRL 12052.</title>
        <authorList>
            <person name="Velasco-Bucheli B."/>
            <person name="del Cerro C."/>
            <person name="Hormigo D."/>
            <person name="Garcia J.L."/>
            <person name="Acebal C."/>
            <person name="Arroyo M."/>
            <person name="de la Mata I."/>
        </authorList>
    </citation>
    <scope>NUCLEOTIDE SEQUENCE [LARGE SCALE GENOMIC DNA]</scope>
    <source>
        <strain evidence="1 2">NRRL 12052</strain>
    </source>
</reference>
<dbReference type="Proteomes" id="UP000054537">
    <property type="component" value="Unassembled WGS sequence"/>
</dbReference>
<evidence type="ECO:0008006" key="3">
    <source>
        <dbReference type="Google" id="ProtNLM"/>
    </source>
</evidence>
<dbReference type="OrthoDB" id="3285527at2"/>
<dbReference type="STRING" id="1869.MB27_06245"/>
<name>A0A0A6XDB7_ACTUT</name>
<sequence length="439" mass="45457">MKRFLAGAVAGVTTLTLTVGCANQLQQLEPKLELKKAAENLGASGKAGFTLKAGGNVEDLIAFAKKESGTGSDAFTNEDADIIRKIYNSSFTLGWDKAGDGIEDDRALFNATIDGVTGAEVRVVDKVAYFKVPVNELVTKFGGTKADVDEIRTEVGASVPGIDTLLNGGWVSISADDVAKFAEGTTGVKPSASVDPAEQEKIVAEFKTSAENLLESADIVRDEKDKTHLVVTTSTVKAFNEGKRLLDAIAKLAPAETGEVLKEATAELGKETPADKPIVLDLWIDNGNFKAFEINLLQFDTGNTGRASVRVEIATGAEISAPGDAKKLDVSKIVEGLSQGMGGVTSDLDGGAGFPPSSTSTVAENWASLLGSKTLLLALSEGGKPATHLAKAVADFNMPGTKVKIVRAGVAQVTSGSTVACLTLPATTSGEPKVLAGAC</sequence>
<dbReference type="RefSeq" id="WP_043523165.1">
    <property type="nucleotide sequence ID" value="NZ_BAABKU010000004.1"/>
</dbReference>
<comment type="caution">
    <text evidence="1">The sequence shown here is derived from an EMBL/GenBank/DDBJ whole genome shotgun (WGS) entry which is preliminary data.</text>
</comment>
<protein>
    <recommendedName>
        <fullName evidence="3">Lipoprotein</fullName>
    </recommendedName>
</protein>
<gene>
    <name evidence="1" type="ORF">MB27_06245</name>
</gene>
<accession>A0A0A6XDB7</accession>
<evidence type="ECO:0000313" key="1">
    <source>
        <dbReference type="EMBL" id="KHD78092.1"/>
    </source>
</evidence>
<keyword evidence="2" id="KW-1185">Reference proteome</keyword>
<dbReference type="PROSITE" id="PS51257">
    <property type="entry name" value="PROKAR_LIPOPROTEIN"/>
    <property type="match status" value="1"/>
</dbReference>
<evidence type="ECO:0000313" key="2">
    <source>
        <dbReference type="Proteomes" id="UP000054537"/>
    </source>
</evidence>
<proteinExistence type="predicted"/>